<protein>
    <submittedName>
        <fullName evidence="2">Uncharacterized protein</fullName>
    </submittedName>
</protein>
<evidence type="ECO:0000313" key="3">
    <source>
        <dbReference type="Proteomes" id="UP000252139"/>
    </source>
</evidence>
<organism evidence="2 3">
    <name type="scientific">Rhizopus azygosporus</name>
    <name type="common">Rhizopus microsporus var. azygosporus</name>
    <dbReference type="NCBI Taxonomy" id="86630"/>
    <lineage>
        <taxon>Eukaryota</taxon>
        <taxon>Fungi</taxon>
        <taxon>Fungi incertae sedis</taxon>
        <taxon>Mucoromycota</taxon>
        <taxon>Mucoromycotina</taxon>
        <taxon>Mucoromycetes</taxon>
        <taxon>Mucorales</taxon>
        <taxon>Mucorineae</taxon>
        <taxon>Rhizopodaceae</taxon>
        <taxon>Rhizopus</taxon>
    </lineage>
</organism>
<reference evidence="2 3" key="1">
    <citation type="journal article" date="2018" name="G3 (Bethesda)">
        <title>Phylogenetic and Phylogenomic Definition of Rhizopus Species.</title>
        <authorList>
            <person name="Gryganskyi A.P."/>
            <person name="Golan J."/>
            <person name="Dolatabadi S."/>
            <person name="Mondo S."/>
            <person name="Robb S."/>
            <person name="Idnurm A."/>
            <person name="Muszewska A."/>
            <person name="Steczkiewicz K."/>
            <person name="Masonjones S."/>
            <person name="Liao H.L."/>
            <person name="Gajdeczka M.T."/>
            <person name="Anike F."/>
            <person name="Vuek A."/>
            <person name="Anishchenko I.M."/>
            <person name="Voigt K."/>
            <person name="de Hoog G.S."/>
            <person name="Smith M.E."/>
            <person name="Heitman J."/>
            <person name="Vilgalys R."/>
            <person name="Stajich J.E."/>
        </authorList>
    </citation>
    <scope>NUCLEOTIDE SEQUENCE [LARGE SCALE GENOMIC DNA]</scope>
    <source>
        <strain evidence="2 3">CBS 357.93</strain>
    </source>
</reference>
<accession>A0A367JMU8</accession>
<comment type="caution">
    <text evidence="2">The sequence shown here is derived from an EMBL/GenBank/DDBJ whole genome shotgun (WGS) entry which is preliminary data.</text>
</comment>
<keyword evidence="1" id="KW-1133">Transmembrane helix</keyword>
<dbReference type="EMBL" id="PJQL01000996">
    <property type="protein sequence ID" value="RCH91262.1"/>
    <property type="molecule type" value="Genomic_DNA"/>
</dbReference>
<evidence type="ECO:0000256" key="1">
    <source>
        <dbReference type="SAM" id="Phobius"/>
    </source>
</evidence>
<dbReference type="AlphaFoldDB" id="A0A367JMU8"/>
<keyword evidence="3" id="KW-1185">Reference proteome</keyword>
<evidence type="ECO:0000313" key="2">
    <source>
        <dbReference type="EMBL" id="RCH91262.1"/>
    </source>
</evidence>
<dbReference type="STRING" id="86630.A0A367JMU8"/>
<keyword evidence="1" id="KW-0472">Membrane</keyword>
<keyword evidence="1" id="KW-0812">Transmembrane</keyword>
<gene>
    <name evidence="2" type="ORF">CU097_002519</name>
</gene>
<proteinExistence type="predicted"/>
<dbReference type="Proteomes" id="UP000252139">
    <property type="component" value="Unassembled WGS sequence"/>
</dbReference>
<dbReference type="OrthoDB" id="2153288at2759"/>
<sequence>MEWRVYIMSIAGVAMIYLTSLLLYDVPYPTPVYIPHVEKSKNGVSDQVILTAKKDYIYNTQLVFDQERSESYFYSTSALKVGTFGRIIQTKKLKDGLSQPIETEWKPCFNHTIDGTIVNVSESPNDGLIQFAVLYRRLEKDDLLHYVRVYYFPDQDDDMQYKDLFIPGTTLVKEISLEDDCILLHRDPDNYRFRIIPLPQDITAPPHSEEMGVIYIGQTTPGDPIRAYHQPRDTEAHAGLLSRLYSPNPDIIRVLTLDIYQTTQDYYINLTIVDGTPYTKDRQIGEWIRQGTFKNRERFPRYINSVPEFSHIDTYQHPIERIENPMPVPFMTRSSHGKSLVTSIAKHFYTFDFTNNITNSDHLYKHINGTVMSEAYNDAEDDTMVDDSDIVGLKLNEDATLLAVWTETQSVYIFKRGVSDSEDASMGKISPHNLRRSLRWKPRMVIHPVDSKLGVSYSILGYFWLTLLLKKVGSVLFWKNKTGNNYISVGMKSTEVNTYFIDEYGEVKEWSFTNFVKDRYGLVCLMLAVVALFAANEHQTH</sequence>
<name>A0A367JMU8_RHIAZ</name>
<feature type="transmembrane region" description="Helical" evidence="1">
    <location>
        <begin position="6"/>
        <end position="24"/>
    </location>
</feature>